<name>A0A3A8ND83_9BACT</name>
<dbReference type="PANTHER" id="PTHR33164">
    <property type="entry name" value="TRANSCRIPTIONAL REGULATOR, MARR FAMILY"/>
    <property type="match status" value="1"/>
</dbReference>
<dbReference type="InterPro" id="IPR036388">
    <property type="entry name" value="WH-like_DNA-bd_sf"/>
</dbReference>
<dbReference type="AlphaFoldDB" id="A0A3A8ND83"/>
<evidence type="ECO:0000259" key="5">
    <source>
        <dbReference type="PROSITE" id="PS50995"/>
    </source>
</evidence>
<accession>A0A3A8ND83</accession>
<evidence type="ECO:0000313" key="7">
    <source>
        <dbReference type="Proteomes" id="UP000273405"/>
    </source>
</evidence>
<evidence type="ECO:0000256" key="1">
    <source>
        <dbReference type="ARBA" id="ARBA00004496"/>
    </source>
</evidence>
<dbReference type="GO" id="GO:0006950">
    <property type="term" value="P:response to stress"/>
    <property type="evidence" value="ECO:0007669"/>
    <property type="project" value="TreeGrafter"/>
</dbReference>
<dbReference type="Proteomes" id="UP000273405">
    <property type="component" value="Unassembled WGS sequence"/>
</dbReference>
<dbReference type="GO" id="GO:0003700">
    <property type="term" value="F:DNA-binding transcription factor activity"/>
    <property type="evidence" value="ECO:0007669"/>
    <property type="project" value="InterPro"/>
</dbReference>
<evidence type="ECO:0000256" key="2">
    <source>
        <dbReference type="ARBA" id="ARBA00023015"/>
    </source>
</evidence>
<dbReference type="InterPro" id="IPR000835">
    <property type="entry name" value="HTH_MarR-typ"/>
</dbReference>
<dbReference type="GO" id="GO:0003677">
    <property type="term" value="F:DNA binding"/>
    <property type="evidence" value="ECO:0007669"/>
    <property type="project" value="UniProtKB-KW"/>
</dbReference>
<dbReference type="InterPro" id="IPR036390">
    <property type="entry name" value="WH_DNA-bd_sf"/>
</dbReference>
<dbReference type="SMART" id="SM00347">
    <property type="entry name" value="HTH_MARR"/>
    <property type="match status" value="1"/>
</dbReference>
<gene>
    <name evidence="6" type="ORF">D7X12_16250</name>
</gene>
<dbReference type="InterPro" id="IPR023187">
    <property type="entry name" value="Tscrpt_reg_MarR-type_CS"/>
</dbReference>
<dbReference type="Gene3D" id="1.10.10.10">
    <property type="entry name" value="Winged helix-like DNA-binding domain superfamily/Winged helix DNA-binding domain"/>
    <property type="match status" value="1"/>
</dbReference>
<proteinExistence type="predicted"/>
<dbReference type="PROSITE" id="PS01117">
    <property type="entry name" value="HTH_MARR_1"/>
    <property type="match status" value="1"/>
</dbReference>
<dbReference type="OrthoDB" id="5522755at2"/>
<keyword evidence="2" id="KW-0805">Transcription regulation</keyword>
<protein>
    <submittedName>
        <fullName evidence="6">MarR family transcriptional regulator</fullName>
    </submittedName>
</protein>
<dbReference type="SUPFAM" id="SSF46785">
    <property type="entry name" value="Winged helix' DNA-binding domain"/>
    <property type="match status" value="1"/>
</dbReference>
<dbReference type="GO" id="GO:0005737">
    <property type="term" value="C:cytoplasm"/>
    <property type="evidence" value="ECO:0007669"/>
    <property type="project" value="UniProtKB-SubCell"/>
</dbReference>
<dbReference type="InterPro" id="IPR039422">
    <property type="entry name" value="MarR/SlyA-like"/>
</dbReference>
<dbReference type="Pfam" id="PF12802">
    <property type="entry name" value="MarR_2"/>
    <property type="match status" value="1"/>
</dbReference>
<dbReference type="PRINTS" id="PR00598">
    <property type="entry name" value="HTHMARR"/>
</dbReference>
<evidence type="ECO:0000313" key="6">
    <source>
        <dbReference type="EMBL" id="RKH42218.1"/>
    </source>
</evidence>
<comment type="subcellular location">
    <subcellularLocation>
        <location evidence="1">Cytoplasm</location>
    </subcellularLocation>
</comment>
<dbReference type="PROSITE" id="PS50995">
    <property type="entry name" value="HTH_MARR_2"/>
    <property type="match status" value="1"/>
</dbReference>
<evidence type="ECO:0000256" key="4">
    <source>
        <dbReference type="ARBA" id="ARBA00023163"/>
    </source>
</evidence>
<organism evidence="6 7">
    <name type="scientific">Corallococcus sicarius</name>
    <dbReference type="NCBI Taxonomy" id="2316726"/>
    <lineage>
        <taxon>Bacteria</taxon>
        <taxon>Pseudomonadati</taxon>
        <taxon>Myxococcota</taxon>
        <taxon>Myxococcia</taxon>
        <taxon>Myxococcales</taxon>
        <taxon>Cystobacterineae</taxon>
        <taxon>Myxococcaceae</taxon>
        <taxon>Corallococcus</taxon>
    </lineage>
</organism>
<sequence length="190" mass="21019">MAVDRLYALLERLGNLLRTEERAAGLRHGLQPVHLQALRYLQSCNRYSNTPAALTEYLGLTKGTVSQTLLLLEEKGLLRKQPDTEDRRVVHLLLTEDGRAVLKEALPPELFKRALSGLPGEGEVLEATLTGLLRALQTANAQRSFGACGTCKHFQREGPGRFRCGITKEPLSREDSQLLCREHEAVPPGA</sequence>
<dbReference type="RefSeq" id="WP_120626174.1">
    <property type="nucleotide sequence ID" value="NZ_RAWG01000091.1"/>
</dbReference>
<keyword evidence="3" id="KW-0238">DNA-binding</keyword>
<comment type="caution">
    <text evidence="6">The sequence shown here is derived from an EMBL/GenBank/DDBJ whole genome shotgun (WGS) entry which is preliminary data.</text>
</comment>
<feature type="domain" description="HTH marR-type" evidence="5">
    <location>
        <begin position="3"/>
        <end position="138"/>
    </location>
</feature>
<evidence type="ECO:0000256" key="3">
    <source>
        <dbReference type="ARBA" id="ARBA00023125"/>
    </source>
</evidence>
<keyword evidence="7" id="KW-1185">Reference proteome</keyword>
<dbReference type="EMBL" id="RAWG01000091">
    <property type="protein sequence ID" value="RKH42218.1"/>
    <property type="molecule type" value="Genomic_DNA"/>
</dbReference>
<reference evidence="7" key="1">
    <citation type="submission" date="2018-09" db="EMBL/GenBank/DDBJ databases">
        <authorList>
            <person name="Livingstone P.G."/>
            <person name="Whitworth D.E."/>
        </authorList>
    </citation>
    <scope>NUCLEOTIDE SEQUENCE [LARGE SCALE GENOMIC DNA]</scope>
    <source>
        <strain evidence="7">CA040B</strain>
    </source>
</reference>
<keyword evidence="4" id="KW-0804">Transcription</keyword>
<dbReference type="PANTHER" id="PTHR33164:SF5">
    <property type="entry name" value="ORGANIC HYDROPEROXIDE RESISTANCE TRANSCRIPTIONAL REGULATOR"/>
    <property type="match status" value="1"/>
</dbReference>